<dbReference type="OMA" id="HIEYCEN"/>
<feature type="domain" description="NB-ARC" evidence="5">
    <location>
        <begin position="161"/>
        <end position="320"/>
    </location>
</feature>
<evidence type="ECO:0000313" key="8">
    <source>
        <dbReference type="Proteomes" id="UP000075243"/>
    </source>
</evidence>
<evidence type="ECO:0000313" key="7">
    <source>
        <dbReference type="EMBL" id="KYP59069.1"/>
    </source>
</evidence>
<evidence type="ECO:0000256" key="4">
    <source>
        <dbReference type="ARBA" id="ARBA00022840"/>
    </source>
</evidence>
<organism evidence="7 8">
    <name type="scientific">Cajanus cajan</name>
    <name type="common">Pigeon pea</name>
    <name type="synonym">Cajanus indicus</name>
    <dbReference type="NCBI Taxonomy" id="3821"/>
    <lineage>
        <taxon>Eukaryota</taxon>
        <taxon>Viridiplantae</taxon>
        <taxon>Streptophyta</taxon>
        <taxon>Embryophyta</taxon>
        <taxon>Tracheophyta</taxon>
        <taxon>Spermatophyta</taxon>
        <taxon>Magnoliopsida</taxon>
        <taxon>eudicotyledons</taxon>
        <taxon>Gunneridae</taxon>
        <taxon>Pentapetalae</taxon>
        <taxon>rosids</taxon>
        <taxon>fabids</taxon>
        <taxon>Fabales</taxon>
        <taxon>Fabaceae</taxon>
        <taxon>Papilionoideae</taxon>
        <taxon>50 kb inversion clade</taxon>
        <taxon>NPAAA clade</taxon>
        <taxon>indigoferoid/millettioid clade</taxon>
        <taxon>Phaseoleae</taxon>
        <taxon>Cajanus</taxon>
    </lineage>
</organism>
<evidence type="ECO:0000256" key="2">
    <source>
        <dbReference type="ARBA" id="ARBA00022741"/>
    </source>
</evidence>
<dbReference type="Gene3D" id="3.80.10.10">
    <property type="entry name" value="Ribonuclease Inhibitor"/>
    <property type="match status" value="3"/>
</dbReference>
<name>A0A151SW94_CAJCA</name>
<comment type="similarity">
    <text evidence="1">Belongs to the disease resistance NB-LRR family.</text>
</comment>
<dbReference type="Gene3D" id="3.40.50.300">
    <property type="entry name" value="P-loop containing nucleotide triphosphate hydrolases"/>
    <property type="match status" value="1"/>
</dbReference>
<dbReference type="EMBL" id="CM003612">
    <property type="protein sequence ID" value="KYP59069.1"/>
    <property type="molecule type" value="Genomic_DNA"/>
</dbReference>
<protein>
    <submittedName>
        <fullName evidence="7">Disease resistance protein At4g27190 family</fullName>
    </submittedName>
</protein>
<dbReference type="FunFam" id="3.40.50.300:FF:001091">
    <property type="entry name" value="Probable disease resistance protein At1g61300"/>
    <property type="match status" value="1"/>
</dbReference>
<dbReference type="Proteomes" id="UP000075243">
    <property type="component" value="Chromosome 10"/>
</dbReference>
<gene>
    <name evidence="7" type="ORF">KK1_014497</name>
</gene>
<sequence length="1117" mass="128399">MDYLYGFASSISKDLLCGAVNQLRYPCCFNNFVEQLAKEEGNLIATRDSVQNRVAHAKKQTRKTSEVGDKWLKDANIEASNVNQLLKEARIEKSFCFGHCPNWFWRYRIGKKLANRKGDIEKRIKEGRNYIEFESVATLPSGTHGFLSERCLNFESRQPAYEQLMEALKDDEVTMIGLYGMGGCGKTTLAMEIRKKAEAEQLFDEVIFVPVSSTVEVRRIQEKIASSIQYTFPENEELERAQRLYMRLTQENKILVVLDDVWEKLDFGAIGIPSVEHHKGCKVLITTRSEEVCTLMDCQKKIQLPILTDEEAWTLFQKQAHIFEGTSDTLKHLGRKISDECKGLPVAIAAVASSLKGKAEVVWRVALNRFTGLKPLNIGRGLQNPYTCLQLSYDNLDTEEAKSLFLLWLGVVGDVHSYEEARNEVIEAKIKLLSSCLLLGVDDKSVQMHDLVRHVARRIAKDENKIIEMLRVLFLYNKGRRRRPLSAMSFKSLTNLRCILLRNWELGDISFLGDVKKLESLTLHNCLFLELPDVVVTQLKNLRLLDLSECDMKHSPFEVIGRHPQLEELYFVDHRSKWDFYNEHTAEFFQKFRVPQVLQRYHIHLGIMFAGFQEEFPNRHRTLFLSYLDPSNAAVKDLAKKAEVLCLANIEGSAKNILPDIFQIGGGMDPLIELLIRDSKIECLIDTSHHLSEVGAQFSNLHWLRIEHMKNLGALYHGSLPPIGHFEKLQNLHLSHCPKLTWLFTHAVAQNMVQLEKLEIASCLELKHLVTNYDDREEISTNDKRLLFPKLKRLHVRECDNLEYLIPITYAQGLVQLECLEIVCNNELKYLFGQCTNGDHLVEYLIFLSNLMVSMLLQDSRATCMMIKPKLVSVIIDNSSKVKDIFHLEGFPTNGQEVTSCLDTLKLFNLPELTYVWTISKHFVSPQVQHLRELHICNCPKLKAIFSVSISRVLPLLKILVVEHCEELEHIIEDEKENENVSNPQAPKVCFSQLKFLLVTHCNNLKHLFFISISHEFPELEYLILNQNSRLVQVFESEAGVREGRVEILLPKLKHVVLMQQPDLINFCQGIEFQIVINLLVHNCPKFSLTSTTTVEDMLQISNSGKHYTELYYQRCK</sequence>
<dbReference type="PRINTS" id="PR00364">
    <property type="entry name" value="DISEASERSIST"/>
</dbReference>
<keyword evidence="8" id="KW-1185">Reference proteome</keyword>
<feature type="domain" description="Disease resistance protein At4g27190-like leucine-rich repeats" evidence="6">
    <location>
        <begin position="671"/>
        <end position="763"/>
    </location>
</feature>
<dbReference type="InterPro" id="IPR042197">
    <property type="entry name" value="Apaf_helical"/>
</dbReference>
<dbReference type="SUPFAM" id="SSF52058">
    <property type="entry name" value="L domain-like"/>
    <property type="match status" value="1"/>
</dbReference>
<dbReference type="InterPro" id="IPR027417">
    <property type="entry name" value="P-loop_NTPase"/>
</dbReference>
<dbReference type="PANTHER" id="PTHR33463">
    <property type="entry name" value="NB-ARC DOMAIN-CONTAINING PROTEIN-RELATED"/>
    <property type="match status" value="1"/>
</dbReference>
<dbReference type="GO" id="GO:0006952">
    <property type="term" value="P:defense response"/>
    <property type="evidence" value="ECO:0007669"/>
    <property type="project" value="UniProtKB-KW"/>
</dbReference>
<dbReference type="Gene3D" id="1.10.8.430">
    <property type="entry name" value="Helical domain of apoptotic protease-activating factors"/>
    <property type="match status" value="1"/>
</dbReference>
<keyword evidence="2" id="KW-0547">Nucleotide-binding</keyword>
<dbReference type="InterPro" id="IPR032675">
    <property type="entry name" value="LRR_dom_sf"/>
</dbReference>
<dbReference type="Pfam" id="PF00931">
    <property type="entry name" value="NB-ARC"/>
    <property type="match status" value="1"/>
</dbReference>
<dbReference type="InterPro" id="IPR002182">
    <property type="entry name" value="NB-ARC"/>
</dbReference>
<evidence type="ECO:0000256" key="1">
    <source>
        <dbReference type="ARBA" id="ARBA00008894"/>
    </source>
</evidence>
<proteinExistence type="inferred from homology"/>
<evidence type="ECO:0000256" key="3">
    <source>
        <dbReference type="ARBA" id="ARBA00022821"/>
    </source>
</evidence>
<dbReference type="SUPFAM" id="SSF52540">
    <property type="entry name" value="P-loop containing nucleoside triphosphate hydrolases"/>
    <property type="match status" value="1"/>
</dbReference>
<dbReference type="Pfam" id="PF23247">
    <property type="entry name" value="LRR_RPS2"/>
    <property type="match status" value="2"/>
</dbReference>
<keyword evidence="3" id="KW-0611">Plant defense</keyword>
<dbReference type="Gramene" id="C.cajan_14073.t">
    <property type="protein sequence ID" value="C.cajan_14073.t"/>
    <property type="gene ID" value="C.cajan_14073"/>
</dbReference>
<keyword evidence="4" id="KW-0067">ATP-binding</keyword>
<accession>A0A151SW94</accession>
<dbReference type="PANTHER" id="PTHR33463:SF105">
    <property type="entry name" value="AND NB-ARC DOMAIN DISEASE RESISTANCE PROTEIN, PUTATIVE-RELATED"/>
    <property type="match status" value="1"/>
</dbReference>
<dbReference type="InterPro" id="IPR050905">
    <property type="entry name" value="Plant_NBS-LRR"/>
</dbReference>
<dbReference type="GO" id="GO:0043531">
    <property type="term" value="F:ADP binding"/>
    <property type="evidence" value="ECO:0007669"/>
    <property type="project" value="InterPro"/>
</dbReference>
<evidence type="ECO:0000259" key="6">
    <source>
        <dbReference type="Pfam" id="PF23247"/>
    </source>
</evidence>
<dbReference type="InterPro" id="IPR057135">
    <property type="entry name" value="At4g27190-like_LRR"/>
</dbReference>
<reference evidence="7 8" key="1">
    <citation type="journal article" date="2012" name="Nat. Biotechnol.">
        <title>Draft genome sequence of pigeonpea (Cajanus cajan), an orphan legume crop of resource-poor farmers.</title>
        <authorList>
            <person name="Varshney R.K."/>
            <person name="Chen W."/>
            <person name="Li Y."/>
            <person name="Bharti A.K."/>
            <person name="Saxena R.K."/>
            <person name="Schlueter J.A."/>
            <person name="Donoghue M.T."/>
            <person name="Azam S."/>
            <person name="Fan G."/>
            <person name="Whaley A.M."/>
            <person name="Farmer A.D."/>
            <person name="Sheridan J."/>
            <person name="Iwata A."/>
            <person name="Tuteja R."/>
            <person name="Penmetsa R.V."/>
            <person name="Wu W."/>
            <person name="Upadhyaya H.D."/>
            <person name="Yang S.P."/>
            <person name="Shah T."/>
            <person name="Saxena K.B."/>
            <person name="Michael T."/>
            <person name="McCombie W.R."/>
            <person name="Yang B."/>
            <person name="Zhang G."/>
            <person name="Yang H."/>
            <person name="Wang J."/>
            <person name="Spillane C."/>
            <person name="Cook D.R."/>
            <person name="May G.D."/>
            <person name="Xu X."/>
            <person name="Jackson S.A."/>
        </authorList>
    </citation>
    <scope>NUCLEOTIDE SEQUENCE [LARGE SCALE GENOMIC DNA]</scope>
    <source>
        <strain evidence="8">cv. Asha</strain>
    </source>
</reference>
<dbReference type="AlphaFoldDB" id="A0A151SW94"/>
<evidence type="ECO:0000259" key="5">
    <source>
        <dbReference type="Pfam" id="PF00931"/>
    </source>
</evidence>
<dbReference type="SUPFAM" id="SSF52047">
    <property type="entry name" value="RNI-like"/>
    <property type="match status" value="1"/>
</dbReference>
<feature type="domain" description="Disease resistance protein At4g27190-like leucine-rich repeats" evidence="6">
    <location>
        <begin position="870"/>
        <end position="966"/>
    </location>
</feature>
<dbReference type="GO" id="GO:0005524">
    <property type="term" value="F:ATP binding"/>
    <property type="evidence" value="ECO:0007669"/>
    <property type="project" value="UniProtKB-KW"/>
</dbReference>